<dbReference type="AlphaFoldDB" id="A0A1V3ZZ16"/>
<dbReference type="EMBL" id="MVFC01000051">
    <property type="protein sequence ID" value="OON71669.1"/>
    <property type="molecule type" value="Genomic_DNA"/>
</dbReference>
<reference evidence="2 3" key="1">
    <citation type="submission" date="2017-02" db="EMBL/GenBank/DDBJ databases">
        <title>Draft Genome Sequence of Streptomyces tsukubaensis F601, a Producer of the immunosuppressant tacrolimus FK506.</title>
        <authorList>
            <person name="Zong G."/>
            <person name="Zhong C."/>
            <person name="Fu J."/>
            <person name="Qin R."/>
            <person name="Cao G."/>
        </authorList>
    </citation>
    <scope>NUCLEOTIDE SEQUENCE [LARGE SCALE GENOMIC DNA]</scope>
    <source>
        <strain evidence="2 3">F601</strain>
    </source>
</reference>
<feature type="compositionally biased region" description="Low complexity" evidence="1">
    <location>
        <begin position="145"/>
        <end position="160"/>
    </location>
</feature>
<evidence type="ECO:0000313" key="2">
    <source>
        <dbReference type="EMBL" id="OON71669.1"/>
    </source>
</evidence>
<dbReference type="NCBIfam" id="NF040464">
    <property type="entry name" value="SCO3374_fam"/>
    <property type="match status" value="1"/>
</dbReference>
<organism evidence="2 3">
    <name type="scientific">Streptomyces tsukubensis</name>
    <dbReference type="NCBI Taxonomy" id="83656"/>
    <lineage>
        <taxon>Bacteria</taxon>
        <taxon>Bacillati</taxon>
        <taxon>Actinomycetota</taxon>
        <taxon>Actinomycetes</taxon>
        <taxon>Kitasatosporales</taxon>
        <taxon>Streptomycetaceae</taxon>
        <taxon>Streptomyces</taxon>
    </lineage>
</organism>
<sequence length="189" mass="19865">MDGPDACGARAPDGRRRWYERELGWTTVAGPPVGLPTGTRFDVLELPAEAGIAVLRGLPLTSPVALQGETVRLLVAAGGAEELPGLLDWLEWGTLALDLRAVGSGGLIEAPTPPGTRTAQGAALWLRPPEPGREVEPTLPALGWPTVGRTATPGTRTGGPDLVRLVSAAATHCHRVRLRRARTQPLAFS</sequence>
<feature type="region of interest" description="Disordered" evidence="1">
    <location>
        <begin position="137"/>
        <end position="160"/>
    </location>
</feature>
<evidence type="ECO:0008006" key="4">
    <source>
        <dbReference type="Google" id="ProtNLM"/>
    </source>
</evidence>
<comment type="caution">
    <text evidence="2">The sequence shown here is derived from an EMBL/GenBank/DDBJ whole genome shotgun (WGS) entry which is preliminary data.</text>
</comment>
<evidence type="ECO:0000313" key="3">
    <source>
        <dbReference type="Proteomes" id="UP000190539"/>
    </source>
</evidence>
<dbReference type="STRING" id="83656.B1H18_33015"/>
<proteinExistence type="predicted"/>
<protein>
    <recommendedName>
        <fullName evidence="4">Proline-rich protein</fullName>
    </recommendedName>
</protein>
<evidence type="ECO:0000256" key="1">
    <source>
        <dbReference type="SAM" id="MobiDB-lite"/>
    </source>
</evidence>
<dbReference type="OrthoDB" id="3855340at2"/>
<keyword evidence="3" id="KW-1185">Reference proteome</keyword>
<dbReference type="Proteomes" id="UP000190539">
    <property type="component" value="Unassembled WGS sequence"/>
</dbReference>
<accession>A0A1V3ZZ16</accession>
<dbReference type="InterPro" id="IPR047919">
    <property type="entry name" value="SCO3374-like"/>
</dbReference>
<name>A0A1V3ZZ16_9ACTN</name>
<gene>
    <name evidence="2" type="ORF">B1H18_33015</name>
</gene>